<feature type="compositionally biased region" description="Basic and acidic residues" evidence="2">
    <location>
        <begin position="985"/>
        <end position="998"/>
    </location>
</feature>
<dbReference type="PANTHER" id="PTHR33223:SF11">
    <property type="entry name" value="ELEMENT PROTEIN, PUTATIVE-RELATED"/>
    <property type="match status" value="1"/>
</dbReference>
<protein>
    <submittedName>
        <fullName evidence="6">Copia protein</fullName>
    </submittedName>
</protein>
<comment type="caution">
    <text evidence="6">The sequence shown here is derived from an EMBL/GenBank/DDBJ whole genome shotgun (WGS) entry which is preliminary data.</text>
</comment>
<accession>A0A6L2JL60</accession>
<evidence type="ECO:0000256" key="2">
    <source>
        <dbReference type="SAM" id="MobiDB-lite"/>
    </source>
</evidence>
<evidence type="ECO:0000259" key="3">
    <source>
        <dbReference type="Pfam" id="PF07727"/>
    </source>
</evidence>
<reference evidence="6" key="1">
    <citation type="journal article" date="2019" name="Sci. Rep.">
        <title>Draft genome of Tanacetum cinerariifolium, the natural source of mosquito coil.</title>
        <authorList>
            <person name="Yamashiro T."/>
            <person name="Shiraishi A."/>
            <person name="Satake H."/>
            <person name="Nakayama K."/>
        </authorList>
    </citation>
    <scope>NUCLEOTIDE SEQUENCE</scope>
</reference>
<keyword evidence="1" id="KW-0175">Coiled coil</keyword>
<dbReference type="InterPro" id="IPR054722">
    <property type="entry name" value="PolX-like_BBD"/>
</dbReference>
<feature type="region of interest" description="Disordered" evidence="2">
    <location>
        <begin position="621"/>
        <end position="640"/>
    </location>
</feature>
<dbReference type="InterPro" id="IPR025724">
    <property type="entry name" value="GAG-pre-integrase_dom"/>
</dbReference>
<feature type="coiled-coil region" evidence="1">
    <location>
        <begin position="538"/>
        <end position="565"/>
    </location>
</feature>
<dbReference type="GO" id="GO:0008270">
    <property type="term" value="F:zinc ion binding"/>
    <property type="evidence" value="ECO:0007669"/>
    <property type="project" value="InterPro"/>
</dbReference>
<feature type="domain" description="GAG-pre-integrase" evidence="4">
    <location>
        <begin position="857"/>
        <end position="907"/>
    </location>
</feature>
<evidence type="ECO:0000259" key="4">
    <source>
        <dbReference type="Pfam" id="PF13976"/>
    </source>
</evidence>
<dbReference type="Pfam" id="PF22936">
    <property type="entry name" value="Pol_BBD"/>
    <property type="match status" value="1"/>
</dbReference>
<dbReference type="PANTHER" id="PTHR33223">
    <property type="entry name" value="CCHC-TYPE DOMAIN-CONTAINING PROTEIN"/>
    <property type="match status" value="1"/>
</dbReference>
<feature type="domain" description="Reverse transcriptase Ty1/copia-type" evidence="3">
    <location>
        <begin position="1091"/>
        <end position="1225"/>
    </location>
</feature>
<dbReference type="Gene3D" id="4.10.60.10">
    <property type="entry name" value="Zinc finger, CCHC-type"/>
    <property type="match status" value="1"/>
</dbReference>
<proteinExistence type="predicted"/>
<dbReference type="GO" id="GO:0003676">
    <property type="term" value="F:nucleic acid binding"/>
    <property type="evidence" value="ECO:0007669"/>
    <property type="project" value="InterPro"/>
</dbReference>
<gene>
    <name evidence="6" type="ORF">Tci_009518</name>
</gene>
<dbReference type="EMBL" id="BKCJ010000942">
    <property type="protein sequence ID" value="GEU37540.1"/>
    <property type="molecule type" value="Genomic_DNA"/>
</dbReference>
<feature type="compositionally biased region" description="Polar residues" evidence="2">
    <location>
        <begin position="621"/>
        <end position="633"/>
    </location>
</feature>
<organism evidence="6">
    <name type="scientific">Tanacetum cinerariifolium</name>
    <name type="common">Dalmatian daisy</name>
    <name type="synonym">Chrysanthemum cinerariifolium</name>
    <dbReference type="NCBI Taxonomy" id="118510"/>
    <lineage>
        <taxon>Eukaryota</taxon>
        <taxon>Viridiplantae</taxon>
        <taxon>Streptophyta</taxon>
        <taxon>Embryophyta</taxon>
        <taxon>Tracheophyta</taxon>
        <taxon>Spermatophyta</taxon>
        <taxon>Magnoliopsida</taxon>
        <taxon>eudicotyledons</taxon>
        <taxon>Gunneridae</taxon>
        <taxon>Pentapetalae</taxon>
        <taxon>asterids</taxon>
        <taxon>campanulids</taxon>
        <taxon>Asterales</taxon>
        <taxon>Asteraceae</taxon>
        <taxon>Asteroideae</taxon>
        <taxon>Anthemideae</taxon>
        <taxon>Anthemidinae</taxon>
        <taxon>Tanacetum</taxon>
    </lineage>
</organism>
<dbReference type="Pfam" id="PF13976">
    <property type="entry name" value="gag_pre-integrs"/>
    <property type="match status" value="1"/>
</dbReference>
<name>A0A6L2JL60_TANCI</name>
<sequence>DVEPKKIILDSDDQPVWKSAKTVAPTPSSAIIQLDVDDNFVVNTIHLNLIRKNKFNGYLPTDPHDHICEFLSICGMFKYGKTQSEAVKLMIFPLFLSDEAKMWFNELNEESITLWEQMRSQNICESLTEAWLRLKSMLQKCHGHGLTKGAIIQIFYHGLDEPTQGILDVIARGIFLYKNPNQDFQLLEDKVPFKQDLNNTGGAWIGGWHFTLGCLYNWGVSMRYESLRQLEIGIADYWMCYDVCLDNQHDPHMQMLLEKSKNPSDQQLSLLYPHPIWISPPLEYPLDYSLWEVILNGDSLTPTRIVDGVVQVIAPTTAEQRIGKKNELKARETLLMALPNKHQLKFNIHKDDKSLMEAIEKSTNESVSAIPSVSAASSKALVSNLLNVDSLSDAVIYSFFASQSNSPQLENEDLKQIDVDYLEEIDLKWQMSMLTMRARRFLQKTERNHGANGTTAIGFDMSKVECYNCHRRGHFARDYRSLRDNRNKGTLRRTVPVEVSASNALVSQCDAVGSYDWSFQANEEPTNYALMAYASSGSSKLRKKFEKAKKERDDLKLTLEKFQTSFKNLSKLLESQVSDKTGLGYDSQVFNCDELHSYESDDSVPTSPVNDSETITNVVNVESVSNKPSNDMSKTLRPNAPIIEDWTSDYADESEIESVRKQKEPSFLQTSKHVKPPRAYVKTVKHPKQAENLITDNQKSRGLMSLNAARPVPTAFPHTTVKSLRPVKHVVNKAHSPGNPQQALKDKGVIDSGCLRHITRNISFLLNFEEFNGGYVAFGGNLKSGKISGKGKIKTGKLDFDVVYFVKELKFNLFSVSQMCDKKNSVLFTDTECVVLSSDFKLPDENHVLLRVLRENNMYNVDLKNVVPSRDLTCLFANATLDESNLWHRRLEHINFKTMNKLVKGNLNEVAERKNRTLIEAARTMLVDSLLPISFWAEAVNTACYQPLWSTGLQDPQNTDVDVVDAAFNVQENENKVYVSPSGSDKTKKHDEKAKREAKGKIHVGLPTRVRDLRDEFEEFSVNSTNRVNAASAPVTAAGPNPTNNTNNFNIVGLSDAVVTPNFRIAGKSSFVDLSNYPDDLDIPALGNIVLVDLPKGKSAIGSKWVFRNKKNERGVVIRNKARLGAHGHTQEEGIYYDEVFAPIARIKAMRLFLAYASFMSFMVYQMDVKSDFLYETIEEEVYVCQPLGFKDLDYPDKVYKVVQALYGLHQAPGAYVKSASTLIKTKKPLLKDPDGEDVDVHIYRYLKGKPHMGLWYPKDSPFNLVVYSDSDYAGASLDRKSTTGGCQFLELASPKKTTLSKDKSNPFMASSLPKTKWHFITAVGYTLMLFGLTMDAAIHLMLLVLGEGYSKKVNDVVKLQALIDGKKVVVTEDVIRQDLCLDDADGVECLHNEEIFAELARMGYEKPPPKLTFYKAFFSTQ</sequence>
<dbReference type="Pfam" id="PF07727">
    <property type="entry name" value="RVT_2"/>
    <property type="match status" value="1"/>
</dbReference>
<dbReference type="InterPro" id="IPR036875">
    <property type="entry name" value="Znf_CCHC_sf"/>
</dbReference>
<feature type="region of interest" description="Disordered" evidence="2">
    <location>
        <begin position="654"/>
        <end position="677"/>
    </location>
</feature>
<feature type="region of interest" description="Disordered" evidence="2">
    <location>
        <begin position="978"/>
        <end position="998"/>
    </location>
</feature>
<dbReference type="SUPFAM" id="SSF57756">
    <property type="entry name" value="Retrovirus zinc finger-like domains"/>
    <property type="match status" value="1"/>
</dbReference>
<evidence type="ECO:0000259" key="5">
    <source>
        <dbReference type="Pfam" id="PF22936"/>
    </source>
</evidence>
<feature type="non-terminal residue" evidence="6">
    <location>
        <position position="1"/>
    </location>
</feature>
<evidence type="ECO:0000313" key="6">
    <source>
        <dbReference type="EMBL" id="GEU37540.1"/>
    </source>
</evidence>
<feature type="domain" description="Retrovirus-related Pol polyprotein from transposon TNT 1-94-like beta-barrel" evidence="5">
    <location>
        <begin position="749"/>
        <end position="822"/>
    </location>
</feature>
<dbReference type="InterPro" id="IPR013103">
    <property type="entry name" value="RVT_2"/>
</dbReference>
<evidence type="ECO:0000256" key="1">
    <source>
        <dbReference type="SAM" id="Coils"/>
    </source>
</evidence>